<evidence type="ECO:0000256" key="1">
    <source>
        <dbReference type="SAM" id="MobiDB-lite"/>
    </source>
</evidence>
<dbReference type="Proteomes" id="UP000729733">
    <property type="component" value="Unassembled WGS sequence"/>
</dbReference>
<accession>A0A964BSA9</accession>
<keyword evidence="3" id="KW-1185">Reference proteome</keyword>
<sequence length="184" mass="20871">MKDNFLLFPRQQFSQICLVSATMSMAVLFNGCGSQQSSQYEATSKATITWRVPYYESDRTNDKRPRYEEFESVSLTSINGVKPEGAVRQDDQGVWWPKEPPRPTVDDIEGGKKKPYEKIGAPEALRQVEYRVKYNKDGERINLPTNHAVYRQVIKAYPDVPLNFTMGVNNGSVTKATPITNVTN</sequence>
<dbReference type="EMBL" id="JADWDC010000054">
    <property type="protein sequence ID" value="MCC0178774.1"/>
    <property type="molecule type" value="Genomic_DNA"/>
</dbReference>
<comment type="caution">
    <text evidence="2">The sequence shown here is derived from an EMBL/GenBank/DDBJ whole genome shotgun (WGS) entry which is preliminary data.</text>
</comment>
<evidence type="ECO:0000313" key="2">
    <source>
        <dbReference type="EMBL" id="MCC0178774.1"/>
    </source>
</evidence>
<reference evidence="2" key="1">
    <citation type="journal article" date="2021" name="Antonie Van Leeuwenhoek">
        <title>Draft genome and description of Waterburya agarophytonicola gen. nov. sp. nov. (Pleurocapsales, Cyanobacteria): a seaweed symbiont.</title>
        <authorList>
            <person name="Bonthond G."/>
            <person name="Shalygin S."/>
            <person name="Bayer T."/>
            <person name="Weinberger F."/>
        </authorList>
    </citation>
    <scope>NUCLEOTIDE SEQUENCE</scope>
    <source>
        <strain evidence="2">KI4</strain>
    </source>
</reference>
<feature type="region of interest" description="Disordered" evidence="1">
    <location>
        <begin position="87"/>
        <end position="115"/>
    </location>
</feature>
<dbReference type="AlphaFoldDB" id="A0A964BSA9"/>
<protein>
    <submittedName>
        <fullName evidence="2">Uncharacterized protein</fullName>
    </submittedName>
</protein>
<evidence type="ECO:0000313" key="3">
    <source>
        <dbReference type="Proteomes" id="UP000729733"/>
    </source>
</evidence>
<feature type="compositionally biased region" description="Basic and acidic residues" evidence="1">
    <location>
        <begin position="99"/>
        <end position="115"/>
    </location>
</feature>
<organism evidence="2 3">
    <name type="scientific">Waterburya agarophytonicola KI4</name>
    <dbReference type="NCBI Taxonomy" id="2874699"/>
    <lineage>
        <taxon>Bacteria</taxon>
        <taxon>Bacillati</taxon>
        <taxon>Cyanobacteriota</taxon>
        <taxon>Cyanophyceae</taxon>
        <taxon>Pleurocapsales</taxon>
        <taxon>Hyellaceae</taxon>
        <taxon>Waterburya</taxon>
        <taxon>Waterburya agarophytonicola</taxon>
    </lineage>
</organism>
<name>A0A964BSA9_9CYAN</name>
<dbReference type="RefSeq" id="WP_229641875.1">
    <property type="nucleotide sequence ID" value="NZ_JADWDC010000054.1"/>
</dbReference>
<gene>
    <name evidence="2" type="ORF">I4641_17525</name>
</gene>
<proteinExistence type="predicted"/>